<dbReference type="CDD" id="cd07043">
    <property type="entry name" value="STAS_anti-anti-sigma_factors"/>
    <property type="match status" value="1"/>
</dbReference>
<reference evidence="4 5" key="1">
    <citation type="submission" date="2016-10" db="EMBL/GenBank/DDBJ databases">
        <authorList>
            <person name="de Groot N.N."/>
        </authorList>
    </citation>
    <scope>NUCLEOTIDE SEQUENCE [LARGE SCALE GENOMIC DNA]</scope>
    <source>
        <strain evidence="4 5">DSM 2872</strain>
    </source>
</reference>
<dbReference type="NCBIfam" id="TIGR00377">
    <property type="entry name" value="ant_ant_sig"/>
    <property type="match status" value="1"/>
</dbReference>
<dbReference type="EMBL" id="FNQG01000002">
    <property type="protein sequence ID" value="SDZ78830.1"/>
    <property type="molecule type" value="Genomic_DNA"/>
</dbReference>
<dbReference type="SUPFAM" id="SSF52091">
    <property type="entry name" value="SpoIIaa-like"/>
    <property type="match status" value="1"/>
</dbReference>
<evidence type="ECO:0000313" key="5">
    <source>
        <dbReference type="Proteomes" id="UP000183469"/>
    </source>
</evidence>
<dbReference type="GO" id="GO:0043856">
    <property type="term" value="F:anti-sigma factor antagonist activity"/>
    <property type="evidence" value="ECO:0007669"/>
    <property type="project" value="InterPro"/>
</dbReference>
<accession>A0A1H3VVN5</accession>
<evidence type="ECO:0000313" key="4">
    <source>
        <dbReference type="EMBL" id="SDZ78830.1"/>
    </source>
</evidence>
<organism evidence="4 5">
    <name type="scientific">Selenomonas ruminantium</name>
    <dbReference type="NCBI Taxonomy" id="971"/>
    <lineage>
        <taxon>Bacteria</taxon>
        <taxon>Bacillati</taxon>
        <taxon>Bacillota</taxon>
        <taxon>Negativicutes</taxon>
        <taxon>Selenomonadales</taxon>
        <taxon>Selenomonadaceae</taxon>
        <taxon>Selenomonas</taxon>
    </lineage>
</organism>
<protein>
    <recommendedName>
        <fullName evidence="2">Anti-sigma factor antagonist</fullName>
    </recommendedName>
</protein>
<dbReference type="AlphaFoldDB" id="A0A1H3VVN5"/>
<dbReference type="InterPro" id="IPR003658">
    <property type="entry name" value="Anti-sigma_ant"/>
</dbReference>
<name>A0A1H3VVN5_SELRU</name>
<dbReference type="InterPro" id="IPR036513">
    <property type="entry name" value="STAS_dom_sf"/>
</dbReference>
<evidence type="ECO:0000256" key="1">
    <source>
        <dbReference type="ARBA" id="ARBA00009013"/>
    </source>
</evidence>
<feature type="domain" description="STAS" evidence="3">
    <location>
        <begin position="1"/>
        <end position="98"/>
    </location>
</feature>
<proteinExistence type="inferred from homology"/>
<sequence>MRSENSEGILTIFLAGDIDAQNAADIQQEIREIVKCQADSALVFDARELMYISSAGLRVMLTVQKEADQKISIINLSPEVLEIFRMAGFQYLMEVKGV</sequence>
<evidence type="ECO:0000259" key="3">
    <source>
        <dbReference type="PROSITE" id="PS50801"/>
    </source>
</evidence>
<dbReference type="Pfam" id="PF01740">
    <property type="entry name" value="STAS"/>
    <property type="match status" value="1"/>
</dbReference>
<comment type="similarity">
    <text evidence="1 2">Belongs to the anti-sigma-factor antagonist family.</text>
</comment>
<dbReference type="Proteomes" id="UP000183469">
    <property type="component" value="Unassembled WGS sequence"/>
</dbReference>
<dbReference type="PANTHER" id="PTHR33495">
    <property type="entry name" value="ANTI-SIGMA FACTOR ANTAGONIST TM_1081-RELATED-RELATED"/>
    <property type="match status" value="1"/>
</dbReference>
<dbReference type="InterPro" id="IPR002645">
    <property type="entry name" value="STAS_dom"/>
</dbReference>
<gene>
    <name evidence="4" type="ORF">SAMN05660648_00621</name>
</gene>
<dbReference type="RefSeq" id="WP_074670789.1">
    <property type="nucleotide sequence ID" value="NZ_FNQG01000002.1"/>
</dbReference>
<dbReference type="PROSITE" id="PS50801">
    <property type="entry name" value="STAS"/>
    <property type="match status" value="1"/>
</dbReference>
<dbReference type="Gene3D" id="3.30.750.24">
    <property type="entry name" value="STAS domain"/>
    <property type="match status" value="1"/>
</dbReference>
<evidence type="ECO:0000256" key="2">
    <source>
        <dbReference type="RuleBase" id="RU003749"/>
    </source>
</evidence>